<dbReference type="Proteomes" id="UP001732700">
    <property type="component" value="Chromosome 4A"/>
</dbReference>
<accession>A0ACD5WFK4</accession>
<organism evidence="1 2">
    <name type="scientific">Avena sativa</name>
    <name type="common">Oat</name>
    <dbReference type="NCBI Taxonomy" id="4498"/>
    <lineage>
        <taxon>Eukaryota</taxon>
        <taxon>Viridiplantae</taxon>
        <taxon>Streptophyta</taxon>
        <taxon>Embryophyta</taxon>
        <taxon>Tracheophyta</taxon>
        <taxon>Spermatophyta</taxon>
        <taxon>Magnoliopsida</taxon>
        <taxon>Liliopsida</taxon>
        <taxon>Poales</taxon>
        <taxon>Poaceae</taxon>
        <taxon>BOP clade</taxon>
        <taxon>Pooideae</taxon>
        <taxon>Poodae</taxon>
        <taxon>Poeae</taxon>
        <taxon>Poeae Chloroplast Group 1 (Aveneae type)</taxon>
        <taxon>Aveninae</taxon>
        <taxon>Avena</taxon>
    </lineage>
</organism>
<reference evidence="1" key="2">
    <citation type="submission" date="2025-09" db="UniProtKB">
        <authorList>
            <consortium name="EnsemblPlants"/>
        </authorList>
    </citation>
    <scope>IDENTIFICATION</scope>
</reference>
<keyword evidence="2" id="KW-1185">Reference proteome</keyword>
<protein>
    <submittedName>
        <fullName evidence="1">Uncharacterized protein</fullName>
    </submittedName>
</protein>
<dbReference type="EnsemblPlants" id="AVESA.00010b.r2.4AG0627700.1">
    <property type="protein sequence ID" value="AVESA.00010b.r2.4AG0627700.1.CDS.1"/>
    <property type="gene ID" value="AVESA.00010b.r2.4AG0627700"/>
</dbReference>
<evidence type="ECO:0000313" key="1">
    <source>
        <dbReference type="EnsemblPlants" id="AVESA.00010b.r2.4AG0627700.1.CDS.1"/>
    </source>
</evidence>
<proteinExistence type="predicted"/>
<evidence type="ECO:0000313" key="2">
    <source>
        <dbReference type="Proteomes" id="UP001732700"/>
    </source>
</evidence>
<reference evidence="1" key="1">
    <citation type="submission" date="2021-05" db="EMBL/GenBank/DDBJ databases">
        <authorList>
            <person name="Scholz U."/>
            <person name="Mascher M."/>
            <person name="Fiebig A."/>
        </authorList>
    </citation>
    <scope>NUCLEOTIDE SEQUENCE [LARGE SCALE GENOMIC DNA]</scope>
</reference>
<name>A0ACD5WFK4_AVESA</name>
<sequence length="895" mass="96906">MTPSPSPPPPPALLSPPAAPHPPRPGKGRRHDSTTTTTTLMAVLIILLLATFLPRAACFVPDFSFFLACGASSDVAFPSDSPNRTFVPDAEYLLRGSSPPGVAASSNAASPLYAAARADSSAFSYRFKYPDAPDGSPFLVLRLHFFPFSSLSSARFTVSVLDTYALLPSFSPPSAGVIKEFFVPRGASKYFTIKFTPDAGSSAFVNAIELFPAPTELLWNTSVTPVGAVGSNDLPMLQQEALETVYRLNVGGPKVTKENDTLWRTWLPDGPFLHGAAGQSVLNNSTVPIIYSGSTREIAPDVVYKTQRAANVTTLLQKSNPGFNFNVTWTFPAELGASYLVRLHFCDYEEVSSVVGVGIVFDLYVAQALAAQDFSPNSILQASQSNEALYIDYAARASSAGNLTVSIGRSAKSSGAGILNGLEIMKLQAANMSPAALTHGRKKTMIIALSAVLGAAVVGCAVLCLFVVRRRRRVLAARPAPDEKQSTHLPSSPWTQYTPDSNSGWPDQSTNRSNEGTNGRMQRVSTKLHVPLSEIKGATDNFHERNLIGVGGFGNVYKGVLPRDGTPVAVKRAMRASKQGLPEFQTEIVVLSSIRHRHLVSLIGYCNEQAEMILVYEYMEKGTLRGHLYGSDEPSLSWKQRLEICIGAARGLHYLHSGYSENIIHRDVKSTNILLGAGDGSGGGVIAKVADFGLSRIGPSFGETHVSTAVKGSFGYLDPEYFKTQQLTDRSDVYSFGVVLFEVLCARPVIDQSLDRDQINIAEWALRMHGEGKLDKIVDARIAGEVNENSLRKFAETAEKCLEEYGVDRPTMGEVVWNLEYCLQLQETHVNRDAFEDSGAVTTQLPADMVVPRWVPSSTSMLMDEADDTVMSMAAMTDVSDSQVFSQLDARGEGR</sequence>